<dbReference type="InterPro" id="IPR036047">
    <property type="entry name" value="F-box-like_dom_sf"/>
</dbReference>
<dbReference type="InterPro" id="IPR039719">
    <property type="entry name" value="FBXO28"/>
</dbReference>
<feature type="compositionally biased region" description="Low complexity" evidence="2">
    <location>
        <begin position="42"/>
        <end position="56"/>
    </location>
</feature>
<dbReference type="InterPro" id="IPR001810">
    <property type="entry name" value="F-box_dom"/>
</dbReference>
<dbReference type="Gene3D" id="6.10.140.2220">
    <property type="match status" value="1"/>
</dbReference>
<feature type="compositionally biased region" description="Basic residues" evidence="2">
    <location>
        <begin position="31"/>
        <end position="41"/>
    </location>
</feature>
<comment type="caution">
    <text evidence="4">The sequence shown here is derived from an EMBL/GenBank/DDBJ whole genome shotgun (WGS) entry which is preliminary data.</text>
</comment>
<dbReference type="AlphaFoldDB" id="A0A484BBZ8"/>
<dbReference type="Proteomes" id="UP000295192">
    <property type="component" value="Unassembled WGS sequence"/>
</dbReference>
<sequence length="1049" mass="117743">MVSTRQMCGNAGGAGGYDETPITTRATVVRRTTHYQHHHHQPQQQQQQQVQQQEQRQQPLATIAPVLNFLDLPTELIIKTLGYLDYKKISNLRLVSNRMNDICMNMLNAAFAKQIKTTFNRFQSIKSSMPRRESARRHHPLACECDIIETCYMRLSLLQMSMGKHIERGHCCFFPGAILDEVHSILNYISITPRLQRPYRVTDELFDLSTMAMEYFKDRIEPTLPGLAYFNKDFFQLPVTTKRPTLAISSDLSDSSTNSPPQNHMVLRKGIRKIKQGMKMYNNQLSVLRTELRNCKRKSAEQSKQLAEQQNLLAEHQKQTLEYANRLDENDKKNEEMARKFSTLLQELNKCKTELQFWRSKSPAIPSVCSSCNLKVTPVLPHEDLKALVNQGVDPDNIIIINDETEADETAAANVHGCELNVSVENPFALPDEATTSKLLAVNTAAKNPKRKYAATMMDSEIGETSNIIASNATSPSQDLTSQQVEASGSTSCGYSTKLFYGNHQRSGVIVSPVSIKLVPMLPPNGNEIEKGNEQQLQLLQPIKSESIQATAESHLGNVVLVEQMEAKKARRVQKANRHLVASLSIEPGETLLEEQPLLVAPHWECDRLKCAQCLQESYVICRRCQVYPLCMDCSEHDVFECEFFANGAGSGIGKDLLIKNYGIFALLKLLLLLEQPDKRAQCQILLGRPVKLEDYRNEEGVWQEHEEQVVRPIMDSGLTQTLPNQQLTSDVLHAHCIRIDSNAYEVTARDGDTLKGVYLRGANLPHSCVPNTVVALDEQFNLKLYAAVPLESGQVIYTSYANPLMGTSQRQHQLRMTRHMECACERCLDPTELGTHMSSMKCRDCCDGYAVCDLGGTGNWRCLNVSCGAVIPAADVHELLAEVGGALVDAKGELNVYESLLVQNKQLLHPNHFLLLDIKQNIASILRAAALMNSLNDPCKKLLERRVELCGDLLPICRAVMPGISKLYAIALFEYLLSFVEFTELQFAEGDVDKKGYAAQLERAQSVAKEALDLLQFEPENSAEGFLTERIGMELERIESDLMKYGKH</sequence>
<dbReference type="GO" id="GO:0003713">
    <property type="term" value="F:transcription coactivator activity"/>
    <property type="evidence" value="ECO:0007669"/>
    <property type="project" value="TreeGrafter"/>
</dbReference>
<feature type="coiled-coil region" evidence="1">
    <location>
        <begin position="278"/>
        <end position="354"/>
    </location>
</feature>
<dbReference type="Gene3D" id="1.10.220.160">
    <property type="match status" value="1"/>
</dbReference>
<dbReference type="CDD" id="cd20071">
    <property type="entry name" value="SET_SMYD"/>
    <property type="match status" value="1"/>
</dbReference>
<dbReference type="GO" id="GO:0005634">
    <property type="term" value="C:nucleus"/>
    <property type="evidence" value="ECO:0007669"/>
    <property type="project" value="TreeGrafter"/>
</dbReference>
<evidence type="ECO:0000259" key="3">
    <source>
        <dbReference type="PROSITE" id="PS50181"/>
    </source>
</evidence>
<dbReference type="SUPFAM" id="SSF81383">
    <property type="entry name" value="F-box domain"/>
    <property type="match status" value="1"/>
</dbReference>
<dbReference type="PANTHER" id="PTHR13252:SF1">
    <property type="entry name" value="DAMPENED, ISOFORM A"/>
    <property type="match status" value="1"/>
</dbReference>
<feature type="region of interest" description="Disordered" evidence="2">
    <location>
        <begin position="1"/>
        <end position="56"/>
    </location>
</feature>
<dbReference type="CDD" id="cd22100">
    <property type="entry name" value="F-box_FBXO28"/>
    <property type="match status" value="1"/>
</dbReference>
<evidence type="ECO:0000256" key="2">
    <source>
        <dbReference type="SAM" id="MobiDB-lite"/>
    </source>
</evidence>
<keyword evidence="1" id="KW-0175">Coiled coil</keyword>
<dbReference type="InterPro" id="IPR046341">
    <property type="entry name" value="SET_dom_sf"/>
</dbReference>
<feature type="domain" description="F-box" evidence="3">
    <location>
        <begin position="66"/>
        <end position="114"/>
    </location>
</feature>
<evidence type="ECO:0000313" key="4">
    <source>
        <dbReference type="EMBL" id="TDG45295.1"/>
    </source>
</evidence>
<name>A0A484BBZ8_DRONA</name>
<evidence type="ECO:0000313" key="5">
    <source>
        <dbReference type="Proteomes" id="UP000295192"/>
    </source>
</evidence>
<accession>A0A484BBZ8</accession>
<keyword evidence="5" id="KW-1185">Reference proteome</keyword>
<dbReference type="Pfam" id="PF00646">
    <property type="entry name" value="F-box"/>
    <property type="match status" value="1"/>
</dbReference>
<dbReference type="OrthoDB" id="8180181at2759"/>
<proteinExistence type="predicted"/>
<reference evidence="4 5" key="1">
    <citation type="journal article" date="2019" name="J. Hered.">
        <title>An Improved Genome Assembly for Drosophila navojoa, the Basal Species in the mojavensis Cluster.</title>
        <authorList>
            <person name="Vanderlinde T."/>
            <person name="Dupim E.G."/>
            <person name="Nazario-Yepiz N.O."/>
            <person name="Carvalho A.B."/>
        </authorList>
    </citation>
    <scope>NUCLEOTIDE SEQUENCE [LARGE SCALE GENOMIC DNA]</scope>
    <source>
        <strain evidence="4">Navoj_Jal97</strain>
        <tissue evidence="4">Whole organism</tissue>
    </source>
</reference>
<dbReference type="PANTHER" id="PTHR13252">
    <property type="entry name" value="F-BOX ONLY PROTEIN 28"/>
    <property type="match status" value="1"/>
</dbReference>
<dbReference type="Gene3D" id="2.170.270.10">
    <property type="entry name" value="SET domain"/>
    <property type="match status" value="1"/>
</dbReference>
<protein>
    <recommendedName>
        <fullName evidence="3">F-box domain-containing protein</fullName>
    </recommendedName>
</protein>
<organism evidence="4 5">
    <name type="scientific">Drosophila navojoa</name>
    <name type="common">Fruit fly</name>
    <dbReference type="NCBI Taxonomy" id="7232"/>
    <lineage>
        <taxon>Eukaryota</taxon>
        <taxon>Metazoa</taxon>
        <taxon>Ecdysozoa</taxon>
        <taxon>Arthropoda</taxon>
        <taxon>Hexapoda</taxon>
        <taxon>Insecta</taxon>
        <taxon>Pterygota</taxon>
        <taxon>Neoptera</taxon>
        <taxon>Endopterygota</taxon>
        <taxon>Diptera</taxon>
        <taxon>Brachycera</taxon>
        <taxon>Muscomorpha</taxon>
        <taxon>Ephydroidea</taxon>
        <taxon>Drosophilidae</taxon>
        <taxon>Drosophila</taxon>
    </lineage>
</organism>
<gene>
    <name evidence="4" type="ORF">AWZ03_008264</name>
</gene>
<dbReference type="PROSITE" id="PS50181">
    <property type="entry name" value="FBOX"/>
    <property type="match status" value="1"/>
</dbReference>
<dbReference type="EMBL" id="LSRL02000081">
    <property type="protein sequence ID" value="TDG45295.1"/>
    <property type="molecule type" value="Genomic_DNA"/>
</dbReference>
<evidence type="ECO:0000256" key="1">
    <source>
        <dbReference type="SAM" id="Coils"/>
    </source>
</evidence>
<dbReference type="SUPFAM" id="SSF82199">
    <property type="entry name" value="SET domain"/>
    <property type="match status" value="1"/>
</dbReference>